<dbReference type="Proteomes" id="UP000823388">
    <property type="component" value="Chromosome 8K"/>
</dbReference>
<organism evidence="1 2">
    <name type="scientific">Panicum virgatum</name>
    <name type="common">Blackwell switchgrass</name>
    <dbReference type="NCBI Taxonomy" id="38727"/>
    <lineage>
        <taxon>Eukaryota</taxon>
        <taxon>Viridiplantae</taxon>
        <taxon>Streptophyta</taxon>
        <taxon>Embryophyta</taxon>
        <taxon>Tracheophyta</taxon>
        <taxon>Spermatophyta</taxon>
        <taxon>Magnoliopsida</taxon>
        <taxon>Liliopsida</taxon>
        <taxon>Poales</taxon>
        <taxon>Poaceae</taxon>
        <taxon>PACMAD clade</taxon>
        <taxon>Panicoideae</taxon>
        <taxon>Panicodae</taxon>
        <taxon>Paniceae</taxon>
        <taxon>Panicinae</taxon>
        <taxon>Panicum</taxon>
        <taxon>Panicum sect. Hiantes</taxon>
    </lineage>
</organism>
<dbReference type="EMBL" id="CM029051">
    <property type="protein sequence ID" value="KAG2559716.1"/>
    <property type="molecule type" value="Genomic_DNA"/>
</dbReference>
<gene>
    <name evidence="1" type="ORF">PVAP13_8KG131741</name>
</gene>
<evidence type="ECO:0000313" key="1">
    <source>
        <dbReference type="EMBL" id="KAG2559716.1"/>
    </source>
</evidence>
<evidence type="ECO:0000313" key="2">
    <source>
        <dbReference type="Proteomes" id="UP000823388"/>
    </source>
</evidence>
<accession>A0A8T0PKU2</accession>
<name>A0A8T0PKU2_PANVG</name>
<protein>
    <submittedName>
        <fullName evidence="1">Uncharacterized protein</fullName>
    </submittedName>
</protein>
<comment type="caution">
    <text evidence="1">The sequence shown here is derived from an EMBL/GenBank/DDBJ whole genome shotgun (WGS) entry which is preliminary data.</text>
</comment>
<sequence length="125" mass="14279">MWLLLEQTNTITVKERTGLSEQLQARNEIQSTGACGSALLWFEMCWHHERWCPSSLSRVSSGSSLRLMIARSLGVSTSSARKHRIEMFRVERSLRVPHVGHTEYELIEICKLPTSFSFVFLPTPS</sequence>
<keyword evidence="2" id="KW-1185">Reference proteome</keyword>
<reference evidence="1" key="1">
    <citation type="submission" date="2020-05" db="EMBL/GenBank/DDBJ databases">
        <title>WGS assembly of Panicum virgatum.</title>
        <authorList>
            <person name="Lovell J.T."/>
            <person name="Jenkins J."/>
            <person name="Shu S."/>
            <person name="Juenger T.E."/>
            <person name="Schmutz J."/>
        </authorList>
    </citation>
    <scope>NUCLEOTIDE SEQUENCE</scope>
    <source>
        <strain evidence="1">AP13</strain>
    </source>
</reference>
<proteinExistence type="predicted"/>
<dbReference type="AlphaFoldDB" id="A0A8T0PKU2"/>